<dbReference type="EMBL" id="BBLT01000012">
    <property type="protein sequence ID" value="GAL87254.1"/>
    <property type="molecule type" value="Genomic_DNA"/>
</dbReference>
<organism evidence="2 3">
    <name type="scientific">Sporocytophaga myxococcoides</name>
    <dbReference type="NCBI Taxonomy" id="153721"/>
    <lineage>
        <taxon>Bacteria</taxon>
        <taxon>Pseudomonadati</taxon>
        <taxon>Bacteroidota</taxon>
        <taxon>Cytophagia</taxon>
        <taxon>Cytophagales</taxon>
        <taxon>Cytophagaceae</taxon>
        <taxon>Sporocytophaga</taxon>
    </lineage>
</organism>
<reference evidence="2 3" key="1">
    <citation type="submission" date="2014-09" db="EMBL/GenBank/DDBJ databases">
        <title>Sporocytophaga myxococcoides PG-01 genome sequencing.</title>
        <authorList>
            <person name="Liu L."/>
            <person name="Gao P.J."/>
            <person name="Chen G.J."/>
            <person name="Wang L.S."/>
        </authorList>
    </citation>
    <scope>NUCLEOTIDE SEQUENCE [LARGE SCALE GENOMIC DNA]</scope>
    <source>
        <strain evidence="2 3">PG-01</strain>
    </source>
</reference>
<evidence type="ECO:0000313" key="2">
    <source>
        <dbReference type="EMBL" id="GAL87254.1"/>
    </source>
</evidence>
<feature type="transmembrane region" description="Helical" evidence="1">
    <location>
        <begin position="84"/>
        <end position="100"/>
    </location>
</feature>
<sequence>MFGHGLVRFPKLSSFSSWMVTGFEKSILPQALVVSFSYALPFIEFGVGFLLIIGLFTEVALISGTAVMILLIFGSSLIESWEAIPSQLIHVMIFVWLLQFKGGNGISADQLFFRK</sequence>
<keyword evidence="1" id="KW-1133">Transmembrane helix</keyword>
<comment type="caution">
    <text evidence="2">The sequence shown here is derived from an EMBL/GenBank/DDBJ whole genome shotgun (WGS) entry which is preliminary data.</text>
</comment>
<accession>A0A098LLB4</accession>
<dbReference type="Proteomes" id="UP000030185">
    <property type="component" value="Unassembled WGS sequence"/>
</dbReference>
<name>A0A098LLB4_9BACT</name>
<evidence type="ECO:0000256" key="1">
    <source>
        <dbReference type="SAM" id="Phobius"/>
    </source>
</evidence>
<keyword evidence="3" id="KW-1185">Reference proteome</keyword>
<dbReference type="AlphaFoldDB" id="A0A098LLB4"/>
<keyword evidence="1" id="KW-0472">Membrane</keyword>
<keyword evidence="1" id="KW-0812">Transmembrane</keyword>
<feature type="transmembrane region" description="Helical" evidence="1">
    <location>
        <begin position="59"/>
        <end position="78"/>
    </location>
</feature>
<protein>
    <submittedName>
        <fullName evidence="2">DoxX family protein</fullName>
    </submittedName>
</protein>
<dbReference type="eggNOG" id="COG2259">
    <property type="taxonomic scope" value="Bacteria"/>
</dbReference>
<proteinExistence type="predicted"/>
<evidence type="ECO:0000313" key="3">
    <source>
        <dbReference type="Proteomes" id="UP000030185"/>
    </source>
</evidence>
<dbReference type="STRING" id="153721.MYP_4484"/>
<feature type="transmembrane region" description="Helical" evidence="1">
    <location>
        <begin position="27"/>
        <end position="52"/>
    </location>
</feature>
<gene>
    <name evidence="2" type="ORF">MYP_4484</name>
</gene>